<dbReference type="InterPro" id="IPR023828">
    <property type="entry name" value="Peptidase_S8_Ser-AS"/>
</dbReference>
<evidence type="ECO:0000313" key="10">
    <source>
        <dbReference type="EMBL" id="NML62677.1"/>
    </source>
</evidence>
<feature type="active site" description="Charge relay system" evidence="5">
    <location>
        <position position="193"/>
    </location>
</feature>
<dbReference type="PRINTS" id="PR00723">
    <property type="entry name" value="SUBTILISIN"/>
</dbReference>
<feature type="domain" description="Fervidolysin-like N-terminal prodomain" evidence="9">
    <location>
        <begin position="39"/>
        <end position="115"/>
    </location>
</feature>
<proteinExistence type="inferred from homology"/>
<dbReference type="PANTHER" id="PTHR43806:SF11">
    <property type="entry name" value="CEREVISIN-RELATED"/>
    <property type="match status" value="1"/>
</dbReference>
<dbReference type="InterPro" id="IPR050131">
    <property type="entry name" value="Peptidase_S8_subtilisin-like"/>
</dbReference>
<dbReference type="GO" id="GO:0004252">
    <property type="term" value="F:serine-type endopeptidase activity"/>
    <property type="evidence" value="ECO:0007669"/>
    <property type="project" value="UniProtKB-UniRule"/>
</dbReference>
<evidence type="ECO:0000256" key="2">
    <source>
        <dbReference type="ARBA" id="ARBA00022670"/>
    </source>
</evidence>
<evidence type="ECO:0000313" key="11">
    <source>
        <dbReference type="Proteomes" id="UP000583752"/>
    </source>
</evidence>
<dbReference type="EMBL" id="JABBGG010000009">
    <property type="protein sequence ID" value="NML62677.1"/>
    <property type="molecule type" value="Genomic_DNA"/>
</dbReference>
<dbReference type="PROSITE" id="PS51892">
    <property type="entry name" value="SUBTILASE"/>
    <property type="match status" value="1"/>
</dbReference>
<dbReference type="Pfam" id="PF17957">
    <property type="entry name" value="Big_7"/>
    <property type="match status" value="2"/>
</dbReference>
<dbReference type="PANTHER" id="PTHR43806">
    <property type="entry name" value="PEPTIDASE S8"/>
    <property type="match status" value="1"/>
</dbReference>
<dbReference type="PROSITE" id="PS00137">
    <property type="entry name" value="SUBTILASE_HIS"/>
    <property type="match status" value="1"/>
</dbReference>
<dbReference type="GO" id="GO:0006508">
    <property type="term" value="P:proteolysis"/>
    <property type="evidence" value="ECO:0007669"/>
    <property type="project" value="UniProtKB-KW"/>
</dbReference>
<gene>
    <name evidence="10" type="ORF">HHL21_16650</name>
</gene>
<evidence type="ECO:0000256" key="3">
    <source>
        <dbReference type="ARBA" id="ARBA00022801"/>
    </source>
</evidence>
<reference evidence="10 11" key="1">
    <citation type="submission" date="2020-04" db="EMBL/GenBank/DDBJ databases">
        <title>Massilia sp. RP-1-19 isolated from soil.</title>
        <authorList>
            <person name="Dahal R.H."/>
        </authorList>
    </citation>
    <scope>NUCLEOTIDE SEQUENCE [LARGE SCALE GENOMIC DNA]</scope>
    <source>
        <strain evidence="10 11">RP-1-19</strain>
    </source>
</reference>
<comment type="caution">
    <text evidence="10">The sequence shown here is derived from an EMBL/GenBank/DDBJ whole genome shotgun (WGS) entry which is preliminary data.</text>
</comment>
<name>A0A848HNV0_9BURK</name>
<evidence type="ECO:0000256" key="4">
    <source>
        <dbReference type="ARBA" id="ARBA00022825"/>
    </source>
</evidence>
<accession>A0A848HNV0</accession>
<dbReference type="Proteomes" id="UP000583752">
    <property type="component" value="Unassembled WGS sequence"/>
</dbReference>
<dbReference type="InterPro" id="IPR036852">
    <property type="entry name" value="Peptidase_S8/S53_dom_sf"/>
</dbReference>
<protein>
    <submittedName>
        <fullName evidence="10">S8 family serine peptidase</fullName>
    </submittedName>
</protein>
<dbReference type="PIRSF" id="PIRSF037901">
    <property type="entry name" value="Subtilisin_rel_Nmul_A1891"/>
    <property type="match status" value="1"/>
</dbReference>
<feature type="chain" id="PRO_5032278033" evidence="7">
    <location>
        <begin position="40"/>
        <end position="608"/>
    </location>
</feature>
<dbReference type="InterPro" id="IPR023827">
    <property type="entry name" value="Peptidase_S8_Asp-AS"/>
</dbReference>
<feature type="active site" description="Charge relay system" evidence="5">
    <location>
        <position position="160"/>
    </location>
</feature>
<dbReference type="Pfam" id="PF22148">
    <property type="entry name" value="Fervidolysin_NPro-like"/>
    <property type="match status" value="1"/>
</dbReference>
<dbReference type="Gene3D" id="3.40.50.200">
    <property type="entry name" value="Peptidase S8/S53 domain"/>
    <property type="match status" value="1"/>
</dbReference>
<dbReference type="Gene3D" id="2.60.40.10">
    <property type="entry name" value="Immunoglobulins"/>
    <property type="match status" value="2"/>
</dbReference>
<feature type="signal peptide" evidence="7">
    <location>
        <begin position="1"/>
        <end position="39"/>
    </location>
</feature>
<dbReference type="InterPro" id="IPR022398">
    <property type="entry name" value="Peptidase_S8_His-AS"/>
</dbReference>
<keyword evidence="7" id="KW-0732">Signal</keyword>
<dbReference type="RefSeq" id="WP_169467870.1">
    <property type="nucleotide sequence ID" value="NZ_JABBGG010000009.1"/>
</dbReference>
<dbReference type="InterPro" id="IPR017315">
    <property type="entry name" value="Pep_S8A_subtilisin_pbac-2"/>
</dbReference>
<dbReference type="InterPro" id="IPR000209">
    <property type="entry name" value="Peptidase_S8/S53_dom"/>
</dbReference>
<comment type="similarity">
    <text evidence="1 5 6">Belongs to the peptidase S8 family.</text>
</comment>
<dbReference type="PROSITE" id="PS00136">
    <property type="entry name" value="SUBTILASE_ASP"/>
    <property type="match status" value="1"/>
</dbReference>
<evidence type="ECO:0000259" key="8">
    <source>
        <dbReference type="Pfam" id="PF00082"/>
    </source>
</evidence>
<dbReference type="PROSITE" id="PS00138">
    <property type="entry name" value="SUBTILASE_SER"/>
    <property type="match status" value="1"/>
</dbReference>
<evidence type="ECO:0000256" key="1">
    <source>
        <dbReference type="ARBA" id="ARBA00011073"/>
    </source>
</evidence>
<sequence length="608" mass="62266">MKFSRTLPSPVIQQRTFKLTFGAALAISAMTALAPQAHAARVDRADETEFARGRILVEPREGLSADEFEKIVRGHGGRRRKLGQSNLHVVDLQGNEPDDDVVEKLRRNPHVKYAERDRRVKSTMAVNDPYIGSAWHLTNIGANTAWDSAMGAGVTIAILDSGVDPAHPDLKASLVPGYNSYNNNTDTADVCGHGTAVAGTAAAATNNGVGVAGVAGKARIMPIRIAFMDAATNSCYTYFSTVAAGLTWAADHGARVANVSFAGVAGSSAVQSAAQYMKNKGGLVFVSAGNAGRDEGYTPTTTLVAVSATDNTNTKTSWSSYGNFVSLSAPGSAIWAPVKGGSYSTWNGTSFASPVAAGVAALLMSARPLLTSTQVESMLFSTAVDRGAAGRDALYGYGRVDAARAMQKALGGAAPVADMTAPAVSISAPLANSTASGSVPVNINASDNVGVARVELKVNSTVVAIDSAAPFGFSWNSAGAYNGMNTLVATAYDAAGNVKASAPVSVNVANANTVVARDTTPPAVKIINPVPGMVAGTVTVSINASDNAGAAGISQTLYIDNVAVAQGKGNAMAYSWASSKAAAGLHTIKAVARDAAGNSATTWFQVTK</sequence>
<keyword evidence="11" id="KW-1185">Reference proteome</keyword>
<keyword evidence="4 5" id="KW-0720">Serine protease</keyword>
<feature type="domain" description="Peptidase S8/S53" evidence="8">
    <location>
        <begin position="151"/>
        <end position="398"/>
    </location>
</feature>
<evidence type="ECO:0000256" key="7">
    <source>
        <dbReference type="SAM" id="SignalP"/>
    </source>
</evidence>
<dbReference type="Pfam" id="PF00082">
    <property type="entry name" value="Peptidase_S8"/>
    <property type="match status" value="1"/>
</dbReference>
<feature type="active site" description="Charge relay system" evidence="5">
    <location>
        <position position="350"/>
    </location>
</feature>
<keyword evidence="3 5" id="KW-0378">Hydrolase</keyword>
<dbReference type="InterPro" id="IPR015500">
    <property type="entry name" value="Peptidase_S8_subtilisin-rel"/>
</dbReference>
<evidence type="ECO:0000259" key="9">
    <source>
        <dbReference type="Pfam" id="PF22148"/>
    </source>
</evidence>
<keyword evidence="2 5" id="KW-0645">Protease</keyword>
<dbReference type="AlphaFoldDB" id="A0A848HNV0"/>
<dbReference type="InterPro" id="IPR054399">
    <property type="entry name" value="Fervidolysin-like_N_prodom"/>
</dbReference>
<evidence type="ECO:0000256" key="6">
    <source>
        <dbReference type="RuleBase" id="RU003355"/>
    </source>
</evidence>
<dbReference type="SUPFAM" id="SSF52743">
    <property type="entry name" value="Subtilisin-like"/>
    <property type="match status" value="1"/>
</dbReference>
<evidence type="ECO:0000256" key="5">
    <source>
        <dbReference type="PROSITE-ProRule" id="PRU01240"/>
    </source>
</evidence>
<organism evidence="10 11">
    <name type="scientific">Massilia polaris</name>
    <dbReference type="NCBI Taxonomy" id="2728846"/>
    <lineage>
        <taxon>Bacteria</taxon>
        <taxon>Pseudomonadati</taxon>
        <taxon>Pseudomonadota</taxon>
        <taxon>Betaproteobacteria</taxon>
        <taxon>Burkholderiales</taxon>
        <taxon>Oxalobacteraceae</taxon>
        <taxon>Telluria group</taxon>
        <taxon>Massilia</taxon>
    </lineage>
</organism>
<dbReference type="InterPro" id="IPR013783">
    <property type="entry name" value="Ig-like_fold"/>
</dbReference>